<evidence type="ECO:0000313" key="9">
    <source>
        <dbReference type="EMBL" id="RKP15042.1"/>
    </source>
</evidence>
<evidence type="ECO:0000256" key="6">
    <source>
        <dbReference type="ARBA" id="ARBA00023136"/>
    </source>
</evidence>
<feature type="transmembrane region" description="Helical" evidence="7">
    <location>
        <begin position="181"/>
        <end position="200"/>
    </location>
</feature>
<dbReference type="Gene3D" id="1.20.1720.10">
    <property type="entry name" value="Multidrug resistance protein D"/>
    <property type="match status" value="1"/>
</dbReference>
<evidence type="ECO:0000256" key="7">
    <source>
        <dbReference type="SAM" id="Phobius"/>
    </source>
</evidence>
<feature type="transmembrane region" description="Helical" evidence="7">
    <location>
        <begin position="142"/>
        <end position="165"/>
    </location>
</feature>
<reference evidence="10" key="1">
    <citation type="journal article" date="2018" name="Nat. Microbiol.">
        <title>Leveraging single-cell genomics to expand the fungal tree of life.</title>
        <authorList>
            <person name="Ahrendt S.R."/>
            <person name="Quandt C.A."/>
            <person name="Ciobanu D."/>
            <person name="Clum A."/>
            <person name="Salamov A."/>
            <person name="Andreopoulos B."/>
            <person name="Cheng J.F."/>
            <person name="Woyke T."/>
            <person name="Pelin A."/>
            <person name="Henrissat B."/>
            <person name="Reynolds N.K."/>
            <person name="Benny G.L."/>
            <person name="Smith M.E."/>
            <person name="James T.Y."/>
            <person name="Grigoriev I.V."/>
        </authorList>
    </citation>
    <scope>NUCLEOTIDE SEQUENCE [LARGE SCALE GENOMIC DNA]</scope>
</reference>
<dbReference type="PANTHER" id="PTHR23501:SF191">
    <property type="entry name" value="VACUOLAR BASIC AMINO ACID TRANSPORTER 4"/>
    <property type="match status" value="1"/>
</dbReference>
<dbReference type="Proteomes" id="UP000267251">
    <property type="component" value="Unassembled WGS sequence"/>
</dbReference>
<evidence type="ECO:0000259" key="8">
    <source>
        <dbReference type="PROSITE" id="PS50850"/>
    </source>
</evidence>
<dbReference type="GO" id="GO:0012505">
    <property type="term" value="C:endomembrane system"/>
    <property type="evidence" value="ECO:0007669"/>
    <property type="project" value="UniProtKB-SubCell"/>
</dbReference>
<feature type="transmembrane region" description="Helical" evidence="7">
    <location>
        <begin position="212"/>
        <end position="231"/>
    </location>
</feature>
<dbReference type="EMBL" id="KZ987764">
    <property type="protein sequence ID" value="RKP15042.1"/>
    <property type="molecule type" value="Genomic_DNA"/>
</dbReference>
<dbReference type="PROSITE" id="PS50850">
    <property type="entry name" value="MFS"/>
    <property type="match status" value="1"/>
</dbReference>
<comment type="subcellular location">
    <subcellularLocation>
        <location evidence="1">Endomembrane system</location>
        <topology evidence="1">Multi-pass membrane protein</topology>
    </subcellularLocation>
</comment>
<dbReference type="InterPro" id="IPR011701">
    <property type="entry name" value="MFS"/>
</dbReference>
<dbReference type="GO" id="GO:0005886">
    <property type="term" value="C:plasma membrane"/>
    <property type="evidence" value="ECO:0007669"/>
    <property type="project" value="TreeGrafter"/>
</dbReference>
<keyword evidence="3" id="KW-0813">Transport</keyword>
<feature type="transmembrane region" description="Helical" evidence="7">
    <location>
        <begin position="387"/>
        <end position="404"/>
    </location>
</feature>
<evidence type="ECO:0000256" key="5">
    <source>
        <dbReference type="ARBA" id="ARBA00022989"/>
    </source>
</evidence>
<keyword evidence="4 7" id="KW-0812">Transmembrane</keyword>
<name>A0A4P9Y8C0_9FUNG</name>
<dbReference type="InterPro" id="IPR036259">
    <property type="entry name" value="MFS_trans_sf"/>
</dbReference>
<feature type="transmembrane region" description="Helical" evidence="7">
    <location>
        <begin position="57"/>
        <end position="80"/>
    </location>
</feature>
<evidence type="ECO:0000256" key="2">
    <source>
        <dbReference type="ARBA" id="ARBA00008335"/>
    </source>
</evidence>
<evidence type="ECO:0000256" key="4">
    <source>
        <dbReference type="ARBA" id="ARBA00022692"/>
    </source>
</evidence>
<proteinExistence type="inferred from homology"/>
<sequence>FLASLDQTIVAPAVPKIASEFQAYDSVAWIGTSYLLTSTSFQPLYGKFSDVFGRQPVLLAGLIIFLAGSLGCALSTSLILLVVFRAISGIGGGGLITMALIIISDIVPSHSRAKYQGFIGAVFAFSSVIGPLLGGVFTDHISWRWCFYINLPVGGITVLVCLLYLRLPKPKGSIREKLRRIDYAGAIVLVCAIVCILLPMNWGGSTYPWNHPLIISLFCVGGILLGLFVFVEAKWAVEPVAPGRLFRIPTQLAIYTSNFFMGCVFFGIVYYFPQFYQIIRGASATSSGLELLPFVLIVSVFAAAVGLFLMRLGPWIFRACIAGGMALLTIATGFYTMFDVERNAGLEIGMMLLGGIGCGLEIQTTTIVSQITAPVADMAIATTLQTFFRIVGGVFGIAITGAVYNNGLNTNLPPLLESMNVTANFHGSMEFLDTLTAEQKSRVLGVYAQAFHDMFVVFIPFAALSFVCALFIR</sequence>
<evidence type="ECO:0000256" key="3">
    <source>
        <dbReference type="ARBA" id="ARBA00022448"/>
    </source>
</evidence>
<keyword evidence="6 7" id="KW-0472">Membrane</keyword>
<dbReference type="SUPFAM" id="SSF103473">
    <property type="entry name" value="MFS general substrate transporter"/>
    <property type="match status" value="1"/>
</dbReference>
<dbReference type="OrthoDB" id="10021397at2759"/>
<gene>
    <name evidence="9" type="ORF">BJ684DRAFT_5242</name>
</gene>
<organism evidence="9 10">
    <name type="scientific">Piptocephalis cylindrospora</name>
    <dbReference type="NCBI Taxonomy" id="1907219"/>
    <lineage>
        <taxon>Eukaryota</taxon>
        <taxon>Fungi</taxon>
        <taxon>Fungi incertae sedis</taxon>
        <taxon>Zoopagomycota</taxon>
        <taxon>Zoopagomycotina</taxon>
        <taxon>Zoopagomycetes</taxon>
        <taxon>Zoopagales</taxon>
        <taxon>Piptocephalidaceae</taxon>
        <taxon>Piptocephalis</taxon>
    </lineage>
</organism>
<feature type="non-terminal residue" evidence="9">
    <location>
        <position position="473"/>
    </location>
</feature>
<protein>
    <submittedName>
        <fullName evidence="9">Major facilitator superfamily domain-containing protein</fullName>
    </submittedName>
</protein>
<keyword evidence="10" id="KW-1185">Reference proteome</keyword>
<feature type="transmembrane region" description="Helical" evidence="7">
    <location>
        <begin position="252"/>
        <end position="271"/>
    </location>
</feature>
<feature type="transmembrane region" description="Helical" evidence="7">
    <location>
        <begin position="454"/>
        <end position="472"/>
    </location>
</feature>
<keyword evidence="5 7" id="KW-1133">Transmembrane helix</keyword>
<feature type="transmembrane region" description="Helical" evidence="7">
    <location>
        <begin position="291"/>
        <end position="309"/>
    </location>
</feature>
<comment type="similarity">
    <text evidence="2">Belongs to the major facilitator superfamily.</text>
</comment>
<dbReference type="AlphaFoldDB" id="A0A4P9Y8C0"/>
<feature type="transmembrane region" description="Helical" evidence="7">
    <location>
        <begin position="316"/>
        <end position="338"/>
    </location>
</feature>
<evidence type="ECO:0000313" key="10">
    <source>
        <dbReference type="Proteomes" id="UP000267251"/>
    </source>
</evidence>
<feature type="domain" description="Major facilitator superfamily (MFS) profile" evidence="8">
    <location>
        <begin position="1"/>
        <end position="473"/>
    </location>
</feature>
<feature type="transmembrane region" description="Helical" evidence="7">
    <location>
        <begin position="86"/>
        <end position="103"/>
    </location>
</feature>
<dbReference type="Gene3D" id="1.20.1250.20">
    <property type="entry name" value="MFS general substrate transporter like domains"/>
    <property type="match status" value="1"/>
</dbReference>
<dbReference type="CDD" id="cd17502">
    <property type="entry name" value="MFS_Azr1_MDR_like"/>
    <property type="match status" value="1"/>
</dbReference>
<dbReference type="Pfam" id="PF07690">
    <property type="entry name" value="MFS_1"/>
    <property type="match status" value="1"/>
</dbReference>
<dbReference type="FunFam" id="1.20.1720.10:FF:000013">
    <property type="entry name" value="Related to multidrug resistance proteins"/>
    <property type="match status" value="1"/>
</dbReference>
<feature type="non-terminal residue" evidence="9">
    <location>
        <position position="1"/>
    </location>
</feature>
<feature type="transmembrane region" description="Helical" evidence="7">
    <location>
        <begin position="115"/>
        <end position="136"/>
    </location>
</feature>
<dbReference type="PRINTS" id="PR01036">
    <property type="entry name" value="TCRTETB"/>
</dbReference>
<dbReference type="InterPro" id="IPR020846">
    <property type="entry name" value="MFS_dom"/>
</dbReference>
<dbReference type="GO" id="GO:0022857">
    <property type="term" value="F:transmembrane transporter activity"/>
    <property type="evidence" value="ECO:0007669"/>
    <property type="project" value="InterPro"/>
</dbReference>
<dbReference type="PANTHER" id="PTHR23501">
    <property type="entry name" value="MAJOR FACILITATOR SUPERFAMILY"/>
    <property type="match status" value="1"/>
</dbReference>
<accession>A0A4P9Y8C0</accession>
<evidence type="ECO:0000256" key="1">
    <source>
        <dbReference type="ARBA" id="ARBA00004127"/>
    </source>
</evidence>